<reference evidence="2 3" key="1">
    <citation type="submission" date="2019-03" db="EMBL/GenBank/DDBJ databases">
        <title>Genomic Encyclopedia of Type Strains, Phase IV (KMG-IV): sequencing the most valuable type-strain genomes for metagenomic binning, comparative biology and taxonomic classification.</title>
        <authorList>
            <person name="Goeker M."/>
        </authorList>
    </citation>
    <scope>NUCLEOTIDE SEQUENCE [LARGE SCALE GENOMIC DNA]</scope>
    <source>
        <strain evidence="2 3">DSM 7445</strain>
    </source>
</reference>
<dbReference type="SUPFAM" id="SSF52091">
    <property type="entry name" value="SpoIIaa-like"/>
    <property type="match status" value="1"/>
</dbReference>
<dbReference type="PROSITE" id="PS50801">
    <property type="entry name" value="STAS"/>
    <property type="match status" value="1"/>
</dbReference>
<dbReference type="OrthoDB" id="9156744at2"/>
<feature type="domain" description="STAS" evidence="1">
    <location>
        <begin position="1"/>
        <end position="89"/>
    </location>
</feature>
<comment type="caution">
    <text evidence="2">The sequence shown here is derived from an EMBL/GenBank/DDBJ whole genome shotgun (WGS) entry which is preliminary data.</text>
</comment>
<dbReference type="InterPro" id="IPR036513">
    <property type="entry name" value="STAS_dom_sf"/>
</dbReference>
<name>A0A4R3HVY0_PAULE</name>
<protein>
    <submittedName>
        <fullName evidence="2">Phospholipid transport system transporter-binding protein</fullName>
    </submittedName>
</protein>
<gene>
    <name evidence="2" type="ORF">EDC30_10457</name>
</gene>
<evidence type="ECO:0000313" key="2">
    <source>
        <dbReference type="EMBL" id="TCS37258.1"/>
    </source>
</evidence>
<dbReference type="AlphaFoldDB" id="A0A4R3HVY0"/>
<evidence type="ECO:0000313" key="3">
    <source>
        <dbReference type="Proteomes" id="UP000295382"/>
    </source>
</evidence>
<dbReference type="Pfam" id="PF13466">
    <property type="entry name" value="STAS_2"/>
    <property type="match status" value="1"/>
</dbReference>
<organism evidence="2 3">
    <name type="scientific">Paucimonas lemoignei</name>
    <name type="common">Pseudomonas lemoignei</name>
    <dbReference type="NCBI Taxonomy" id="29443"/>
    <lineage>
        <taxon>Bacteria</taxon>
        <taxon>Pseudomonadati</taxon>
        <taxon>Pseudomonadota</taxon>
        <taxon>Betaproteobacteria</taxon>
        <taxon>Burkholderiales</taxon>
        <taxon>Burkholderiaceae</taxon>
        <taxon>Paucimonas</taxon>
    </lineage>
</organism>
<dbReference type="RefSeq" id="WP_132258214.1">
    <property type="nucleotide sequence ID" value="NZ_SLZQ01000004.1"/>
</dbReference>
<dbReference type="CDD" id="cd07043">
    <property type="entry name" value="STAS_anti-anti-sigma_factors"/>
    <property type="match status" value="1"/>
</dbReference>
<dbReference type="Gene3D" id="3.30.750.24">
    <property type="entry name" value="STAS domain"/>
    <property type="match status" value="1"/>
</dbReference>
<dbReference type="EMBL" id="SLZQ01000004">
    <property type="protein sequence ID" value="TCS37258.1"/>
    <property type="molecule type" value="Genomic_DNA"/>
</dbReference>
<sequence length="99" mass="10323">MFRPASPFNAATAKPIYEAGLAAIRAGQTAIDLVELTSADSVAIAALIGWQRAAIRQGRALAFVNVPVNLQSLASLYGVAELLQTAPAFAVGRADIPHH</sequence>
<dbReference type="InterPro" id="IPR002645">
    <property type="entry name" value="STAS_dom"/>
</dbReference>
<proteinExistence type="predicted"/>
<dbReference type="InterPro" id="IPR058548">
    <property type="entry name" value="MlaB-like_STAS"/>
</dbReference>
<accession>A0A4R3HVY0</accession>
<dbReference type="Proteomes" id="UP000295382">
    <property type="component" value="Unassembled WGS sequence"/>
</dbReference>
<evidence type="ECO:0000259" key="1">
    <source>
        <dbReference type="PROSITE" id="PS50801"/>
    </source>
</evidence>
<keyword evidence="3" id="KW-1185">Reference proteome</keyword>